<dbReference type="RefSeq" id="WP_163670650.1">
    <property type="nucleotide sequence ID" value="NZ_AP022566.1"/>
</dbReference>
<dbReference type="SUPFAM" id="SSF53807">
    <property type="entry name" value="Helical backbone' metal receptor"/>
    <property type="match status" value="1"/>
</dbReference>
<evidence type="ECO:0000313" key="20">
    <source>
        <dbReference type="Proteomes" id="UP000466906"/>
    </source>
</evidence>
<dbReference type="GO" id="GO:0005886">
    <property type="term" value="C:plasma membrane"/>
    <property type="evidence" value="ECO:0007669"/>
    <property type="project" value="UniProtKB-SubCell"/>
</dbReference>
<dbReference type="Gene3D" id="3.30.200.20">
    <property type="entry name" value="Phosphorylase Kinase, domain 1"/>
    <property type="match status" value="1"/>
</dbReference>
<geneLocation type="plasmid" evidence="19 20">
    <name>pJCM12272</name>
</geneLocation>
<dbReference type="InterPro" id="IPR008271">
    <property type="entry name" value="Ser/Thr_kinase_AS"/>
</dbReference>
<dbReference type="SMART" id="SM00220">
    <property type="entry name" value="S_TKc"/>
    <property type="match status" value="1"/>
</dbReference>
<evidence type="ECO:0000259" key="18">
    <source>
        <dbReference type="PROSITE" id="PS50983"/>
    </source>
</evidence>
<dbReference type="InterPro" id="IPR000719">
    <property type="entry name" value="Prot_kinase_dom"/>
</dbReference>
<feature type="region of interest" description="Disordered" evidence="15">
    <location>
        <begin position="277"/>
        <end position="375"/>
    </location>
</feature>
<gene>
    <name evidence="19" type="ORF">MALV_57560</name>
</gene>
<keyword evidence="19" id="KW-0614">Plasmid</keyword>
<evidence type="ECO:0000256" key="2">
    <source>
        <dbReference type="ARBA" id="ARBA00012513"/>
    </source>
</evidence>
<evidence type="ECO:0000256" key="8">
    <source>
        <dbReference type="ARBA" id="ARBA00022741"/>
    </source>
</evidence>
<evidence type="ECO:0000256" key="3">
    <source>
        <dbReference type="ARBA" id="ARBA00022475"/>
    </source>
</evidence>
<evidence type="ECO:0000256" key="14">
    <source>
        <dbReference type="ARBA" id="ARBA00048679"/>
    </source>
</evidence>
<keyword evidence="8" id="KW-0547">Nucleotide-binding</keyword>
<dbReference type="PROSITE" id="PS50011">
    <property type="entry name" value="PROTEIN_KINASE_DOM"/>
    <property type="match status" value="1"/>
</dbReference>
<dbReference type="AlphaFoldDB" id="A0A6N4V4W7"/>
<feature type="domain" description="Protein kinase" evidence="17">
    <location>
        <begin position="12"/>
        <end position="276"/>
    </location>
</feature>
<keyword evidence="5" id="KW-0597">Phosphoprotein</keyword>
<dbReference type="CDD" id="cd14014">
    <property type="entry name" value="STKc_PknB_like"/>
    <property type="match status" value="1"/>
</dbReference>
<evidence type="ECO:0000256" key="9">
    <source>
        <dbReference type="ARBA" id="ARBA00022777"/>
    </source>
</evidence>
<dbReference type="SUPFAM" id="SSF56112">
    <property type="entry name" value="Protein kinase-like (PK-like)"/>
    <property type="match status" value="1"/>
</dbReference>
<dbReference type="KEGG" id="malv:MALV_57560"/>
<dbReference type="Pfam" id="PF01497">
    <property type="entry name" value="Peripla_BP_2"/>
    <property type="match status" value="1"/>
</dbReference>
<evidence type="ECO:0000256" key="11">
    <source>
        <dbReference type="ARBA" id="ARBA00022989"/>
    </source>
</evidence>
<protein>
    <recommendedName>
        <fullName evidence="2">non-specific serine/threonine protein kinase</fullName>
        <ecNumber evidence="2">2.7.11.1</ecNumber>
    </recommendedName>
</protein>
<dbReference type="EC" id="2.7.11.1" evidence="2"/>
<dbReference type="PANTHER" id="PTHR43289">
    <property type="entry name" value="MITOGEN-ACTIVATED PROTEIN KINASE KINASE KINASE 20-RELATED"/>
    <property type="match status" value="1"/>
</dbReference>
<evidence type="ECO:0000259" key="17">
    <source>
        <dbReference type="PROSITE" id="PS50011"/>
    </source>
</evidence>
<keyword evidence="12 16" id="KW-0472">Membrane</keyword>
<dbReference type="FunFam" id="1.10.510.10:FF:000021">
    <property type="entry name" value="Serine/threonine protein kinase"/>
    <property type="match status" value="1"/>
</dbReference>
<keyword evidence="10" id="KW-0067">ATP-binding</keyword>
<evidence type="ECO:0000256" key="7">
    <source>
        <dbReference type="ARBA" id="ARBA00022692"/>
    </source>
</evidence>
<comment type="catalytic activity">
    <reaction evidence="13">
        <text>L-threonyl-[protein] + ATP = O-phospho-L-threonyl-[protein] + ADP + H(+)</text>
        <dbReference type="Rhea" id="RHEA:46608"/>
        <dbReference type="Rhea" id="RHEA-COMP:11060"/>
        <dbReference type="Rhea" id="RHEA-COMP:11605"/>
        <dbReference type="ChEBI" id="CHEBI:15378"/>
        <dbReference type="ChEBI" id="CHEBI:30013"/>
        <dbReference type="ChEBI" id="CHEBI:30616"/>
        <dbReference type="ChEBI" id="CHEBI:61977"/>
        <dbReference type="ChEBI" id="CHEBI:456216"/>
        <dbReference type="EC" id="2.7.11.1"/>
    </reaction>
</comment>
<dbReference type="FunFam" id="3.30.200.20:FF:000035">
    <property type="entry name" value="Serine/threonine protein kinase Stk1"/>
    <property type="match status" value="1"/>
</dbReference>
<evidence type="ECO:0000256" key="15">
    <source>
        <dbReference type="SAM" id="MobiDB-lite"/>
    </source>
</evidence>
<feature type="compositionally biased region" description="Pro residues" evidence="15">
    <location>
        <begin position="301"/>
        <end position="316"/>
    </location>
</feature>
<comment type="catalytic activity">
    <reaction evidence="14">
        <text>L-seryl-[protein] + ATP = O-phospho-L-seryl-[protein] + ADP + H(+)</text>
        <dbReference type="Rhea" id="RHEA:17989"/>
        <dbReference type="Rhea" id="RHEA-COMP:9863"/>
        <dbReference type="Rhea" id="RHEA-COMP:11604"/>
        <dbReference type="ChEBI" id="CHEBI:15378"/>
        <dbReference type="ChEBI" id="CHEBI:29999"/>
        <dbReference type="ChEBI" id="CHEBI:30616"/>
        <dbReference type="ChEBI" id="CHEBI:83421"/>
        <dbReference type="ChEBI" id="CHEBI:456216"/>
        <dbReference type="EC" id="2.7.11.1"/>
    </reaction>
</comment>
<comment type="subcellular location">
    <subcellularLocation>
        <location evidence="1">Cell membrane</location>
        <topology evidence="1">Single-pass membrane protein</topology>
    </subcellularLocation>
</comment>
<organism evidence="19 20">
    <name type="scientific">Mycolicibacterium alvei</name>
    <dbReference type="NCBI Taxonomy" id="67081"/>
    <lineage>
        <taxon>Bacteria</taxon>
        <taxon>Bacillati</taxon>
        <taxon>Actinomycetota</taxon>
        <taxon>Actinomycetes</taxon>
        <taxon>Mycobacteriales</taxon>
        <taxon>Mycobacteriaceae</taxon>
        <taxon>Mycolicibacterium</taxon>
    </lineage>
</organism>
<keyword evidence="7 16" id="KW-0812">Transmembrane</keyword>
<evidence type="ECO:0000256" key="12">
    <source>
        <dbReference type="ARBA" id="ARBA00023136"/>
    </source>
</evidence>
<feature type="compositionally biased region" description="Polar residues" evidence="15">
    <location>
        <begin position="279"/>
        <end position="297"/>
    </location>
</feature>
<feature type="compositionally biased region" description="Pro residues" evidence="15">
    <location>
        <begin position="356"/>
        <end position="365"/>
    </location>
</feature>
<keyword evidence="11 16" id="KW-1133">Transmembrane helix</keyword>
<keyword evidence="9" id="KW-0418">Kinase</keyword>
<keyword evidence="3" id="KW-1003">Cell membrane</keyword>
<dbReference type="GO" id="GO:0004674">
    <property type="term" value="F:protein serine/threonine kinase activity"/>
    <property type="evidence" value="ECO:0007669"/>
    <property type="project" value="UniProtKB-KW"/>
</dbReference>
<reference evidence="19 20" key="1">
    <citation type="journal article" date="2019" name="Emerg. Microbes Infect.">
        <title>Comprehensive subspecies identification of 175 nontuberculous mycobacteria species based on 7547 genomic profiles.</title>
        <authorList>
            <person name="Matsumoto Y."/>
            <person name="Kinjo T."/>
            <person name="Motooka D."/>
            <person name="Nabeya D."/>
            <person name="Jung N."/>
            <person name="Uechi K."/>
            <person name="Horii T."/>
            <person name="Iida T."/>
            <person name="Fujita J."/>
            <person name="Nakamura S."/>
        </authorList>
    </citation>
    <scope>NUCLEOTIDE SEQUENCE [LARGE SCALE GENOMIC DNA]</scope>
    <source>
        <strain evidence="19 20">JCM 12272</strain>
        <plasmid evidence="19">pJCM12272</plasmid>
    </source>
</reference>
<dbReference type="Gene3D" id="3.40.50.1980">
    <property type="entry name" value="Nitrogenase molybdenum iron protein domain"/>
    <property type="match status" value="2"/>
</dbReference>
<dbReference type="GO" id="GO:0045717">
    <property type="term" value="P:negative regulation of fatty acid biosynthetic process"/>
    <property type="evidence" value="ECO:0007669"/>
    <property type="project" value="UniProtKB-ARBA"/>
</dbReference>
<evidence type="ECO:0000256" key="10">
    <source>
        <dbReference type="ARBA" id="ARBA00022840"/>
    </source>
</evidence>
<proteinExistence type="predicted"/>
<evidence type="ECO:0000256" key="6">
    <source>
        <dbReference type="ARBA" id="ARBA00022679"/>
    </source>
</evidence>
<evidence type="ECO:0000256" key="16">
    <source>
        <dbReference type="SAM" id="Phobius"/>
    </source>
</evidence>
<evidence type="ECO:0000313" key="19">
    <source>
        <dbReference type="EMBL" id="BBX30631.1"/>
    </source>
</evidence>
<sequence length="687" mass="71869">MALNVGEVVAGYTIESVLGAGGMGTVYRARHRTLPRSDALKVLSAELSQDEQFRTRFLREADLAASLDHPNIVGVYDRGKTDDGQLWIAMQYVAGTDADKELRDKKMTPARAVHIITEVAKALDFAHRRNILHRDVKPANFLLAENDERIFLADFGIARAVDEAVGLTQTGMVMASVAYAAPETLSGEGVDHRADIYALGCSLFRLLTGKTPFSSASGGMAAVAAGHLSKPPPRVTDEAPHLPAALDTVVAIAMAKDPSARFRTASELAAAAAAALNGEATTPVQRPRASGTQQWSTSSQPPGPSHAAPPYPPGPPTGSAALTYPTNFDSGPHARTAVAGQYPGPPAAGQHARVAPGPPAPPARSAPPTKGRSNKKRWSIIGAAAAVILLVAASTTYFLTGSGQPDYQPQTFDHSHGSTELKAAPSAVAALGAGDADAVLALGLTPVAITAPNGKVPSWLEDKLGNATVVSFVDTAAIAAAKPDVIIATSDIDDATYQRLSTIAPTIARPSQSGEWNWQTQLKWVGRILGREGAAEEKIKSVSDQQTDLKNQNPAFNGKSIEAVTVSDGGVAEMLTPSNAADYLEGLGFRYNDDLRRKPTDTGATRPMPETSAVFRIKTDVLLVIRSDAAAGGGGFGGLPNEFKSYLGTMVIVDNPDTVAALAEPGGVLATDFLNGNLVPDLARQIK</sequence>
<dbReference type="Gene3D" id="1.10.510.10">
    <property type="entry name" value="Transferase(Phosphotransferase) domain 1"/>
    <property type="match status" value="1"/>
</dbReference>
<dbReference type="PROSITE" id="PS50983">
    <property type="entry name" value="FE_B12_PBP"/>
    <property type="match status" value="1"/>
</dbReference>
<keyword evidence="20" id="KW-1185">Reference proteome</keyword>
<dbReference type="PROSITE" id="PS00108">
    <property type="entry name" value="PROTEIN_KINASE_ST"/>
    <property type="match status" value="1"/>
</dbReference>
<dbReference type="PANTHER" id="PTHR43289:SF6">
    <property type="entry name" value="SERINE_THREONINE-PROTEIN KINASE NEKL-3"/>
    <property type="match status" value="1"/>
</dbReference>
<dbReference type="InterPro" id="IPR011009">
    <property type="entry name" value="Kinase-like_dom_sf"/>
</dbReference>
<dbReference type="Pfam" id="PF00069">
    <property type="entry name" value="Pkinase"/>
    <property type="match status" value="1"/>
</dbReference>
<keyword evidence="6" id="KW-0808">Transferase</keyword>
<name>A0A6N4V4W7_9MYCO</name>
<evidence type="ECO:0000256" key="5">
    <source>
        <dbReference type="ARBA" id="ARBA00022553"/>
    </source>
</evidence>
<feature type="domain" description="Fe/B12 periplasmic-binding" evidence="18">
    <location>
        <begin position="427"/>
        <end position="687"/>
    </location>
</feature>
<accession>A0A6N4V4W7</accession>
<evidence type="ECO:0000256" key="1">
    <source>
        <dbReference type="ARBA" id="ARBA00004162"/>
    </source>
</evidence>
<evidence type="ECO:0000256" key="13">
    <source>
        <dbReference type="ARBA" id="ARBA00047899"/>
    </source>
</evidence>
<feature type="transmembrane region" description="Helical" evidence="16">
    <location>
        <begin position="378"/>
        <end position="399"/>
    </location>
</feature>
<keyword evidence="4" id="KW-0723">Serine/threonine-protein kinase</keyword>
<dbReference type="GO" id="GO:0005524">
    <property type="term" value="F:ATP binding"/>
    <property type="evidence" value="ECO:0007669"/>
    <property type="project" value="UniProtKB-KW"/>
</dbReference>
<evidence type="ECO:0000256" key="4">
    <source>
        <dbReference type="ARBA" id="ARBA00022527"/>
    </source>
</evidence>
<dbReference type="EMBL" id="AP022566">
    <property type="protein sequence ID" value="BBX30631.1"/>
    <property type="molecule type" value="Genomic_DNA"/>
</dbReference>
<dbReference type="InterPro" id="IPR002491">
    <property type="entry name" value="ABC_transptr_periplasmic_BD"/>
</dbReference>
<dbReference type="Proteomes" id="UP000466906">
    <property type="component" value="Plasmid pJCM12272"/>
</dbReference>